<dbReference type="RefSeq" id="XP_018025523.1">
    <property type="nucleotide sequence ID" value="XM_018170034.2"/>
</dbReference>
<gene>
    <name evidence="8" type="primary">LOC108681065</name>
</gene>
<evidence type="ECO:0000256" key="3">
    <source>
        <dbReference type="ARBA" id="ARBA00022723"/>
    </source>
</evidence>
<keyword evidence="2" id="KW-0963">Cytoplasm</keyword>
<feature type="domain" description="EF-hand" evidence="6">
    <location>
        <begin position="72"/>
        <end position="107"/>
    </location>
</feature>
<evidence type="ECO:0000313" key="8">
    <source>
        <dbReference type="RefSeq" id="XP_018025523.1"/>
    </source>
</evidence>
<dbReference type="SMART" id="SM00054">
    <property type="entry name" value="EFh"/>
    <property type="match status" value="4"/>
</dbReference>
<evidence type="ECO:0000259" key="6">
    <source>
        <dbReference type="PROSITE" id="PS50222"/>
    </source>
</evidence>
<evidence type="ECO:0000256" key="2">
    <source>
        <dbReference type="ARBA" id="ARBA00022490"/>
    </source>
</evidence>
<dbReference type="PROSITE" id="PS50222">
    <property type="entry name" value="EF_HAND_2"/>
    <property type="match status" value="3"/>
</dbReference>
<keyword evidence="4" id="KW-0677">Repeat</keyword>
<dbReference type="GO" id="GO:0005509">
    <property type="term" value="F:calcium ion binding"/>
    <property type="evidence" value="ECO:0007669"/>
    <property type="project" value="InterPro"/>
</dbReference>
<dbReference type="GeneID" id="108681065"/>
<dbReference type="GO" id="GO:0048306">
    <property type="term" value="F:calcium-dependent protein binding"/>
    <property type="evidence" value="ECO:0007669"/>
    <property type="project" value="UniProtKB-ARBA"/>
</dbReference>
<dbReference type="PANTHER" id="PTHR46212">
    <property type="entry name" value="PEFLIN"/>
    <property type="match status" value="1"/>
</dbReference>
<dbReference type="InterPro" id="IPR051426">
    <property type="entry name" value="Peflin/Sorcin_CaBP"/>
</dbReference>
<evidence type="ECO:0000256" key="4">
    <source>
        <dbReference type="ARBA" id="ARBA00022737"/>
    </source>
</evidence>
<keyword evidence="5" id="KW-0106">Calcium</keyword>
<proteinExistence type="predicted"/>
<evidence type="ECO:0000313" key="7">
    <source>
        <dbReference type="Proteomes" id="UP000694843"/>
    </source>
</evidence>
<dbReference type="Proteomes" id="UP000694843">
    <property type="component" value="Unplaced"/>
</dbReference>
<keyword evidence="7" id="KW-1185">Reference proteome</keyword>
<organism evidence="7 8">
    <name type="scientific">Hyalella azteca</name>
    <name type="common">Amphipod</name>
    <dbReference type="NCBI Taxonomy" id="294128"/>
    <lineage>
        <taxon>Eukaryota</taxon>
        <taxon>Metazoa</taxon>
        <taxon>Ecdysozoa</taxon>
        <taxon>Arthropoda</taxon>
        <taxon>Crustacea</taxon>
        <taxon>Multicrustacea</taxon>
        <taxon>Malacostraca</taxon>
        <taxon>Eumalacostraca</taxon>
        <taxon>Peracarida</taxon>
        <taxon>Amphipoda</taxon>
        <taxon>Senticaudata</taxon>
        <taxon>Talitrida</taxon>
        <taxon>Talitroidea</taxon>
        <taxon>Hyalellidae</taxon>
        <taxon>Hyalella</taxon>
    </lineage>
</organism>
<dbReference type="GO" id="GO:0005737">
    <property type="term" value="C:cytoplasm"/>
    <property type="evidence" value="ECO:0007669"/>
    <property type="project" value="UniProtKB-SubCell"/>
</dbReference>
<keyword evidence="3" id="KW-0479">Metal-binding</keyword>
<reference evidence="8" key="1">
    <citation type="submission" date="2025-08" db="UniProtKB">
        <authorList>
            <consortium name="RefSeq"/>
        </authorList>
    </citation>
    <scope>IDENTIFICATION</scope>
    <source>
        <tissue evidence="8">Whole organism</tissue>
    </source>
</reference>
<dbReference type="KEGG" id="hazt:108681065"/>
<dbReference type="OMA" id="FYNILMH"/>
<dbReference type="OrthoDB" id="186625at2759"/>
<sequence length="174" mass="20322">MAGVPDRNYLLSVFQKVDKDRSGAIDALELQTALSNGNWTPFNPDTVRLMIGMFDKANKNVITFEDFIHLWKYVTDWQQVFRSFDRDNSNNINKEELKTCLTTFGYRFSEPFFDVLMQKFDRTRKGVIYFDDFIQCCIVLQMLTQAFAAQDVERRGVITVGYEQFLGMIFSTKL</sequence>
<dbReference type="InterPro" id="IPR011992">
    <property type="entry name" value="EF-hand-dom_pair"/>
</dbReference>
<evidence type="ECO:0000256" key="5">
    <source>
        <dbReference type="ARBA" id="ARBA00022837"/>
    </source>
</evidence>
<dbReference type="AlphaFoldDB" id="A0A8B7PH88"/>
<dbReference type="Gene3D" id="1.10.238.10">
    <property type="entry name" value="EF-hand"/>
    <property type="match status" value="1"/>
</dbReference>
<dbReference type="PROSITE" id="PS00018">
    <property type="entry name" value="EF_HAND_1"/>
    <property type="match status" value="2"/>
</dbReference>
<accession>A0A8B7PH88</accession>
<name>A0A8B7PH88_HYAAZ</name>
<dbReference type="InterPro" id="IPR018247">
    <property type="entry name" value="EF_Hand_1_Ca_BS"/>
</dbReference>
<dbReference type="InterPro" id="IPR002048">
    <property type="entry name" value="EF_hand_dom"/>
</dbReference>
<protein>
    <submittedName>
        <fullName evidence="8">Programmed cell death protein 6 isoform X1</fullName>
    </submittedName>
</protein>
<evidence type="ECO:0000256" key="1">
    <source>
        <dbReference type="ARBA" id="ARBA00004496"/>
    </source>
</evidence>
<dbReference type="SUPFAM" id="SSF47473">
    <property type="entry name" value="EF-hand"/>
    <property type="match status" value="1"/>
</dbReference>
<dbReference type="Pfam" id="PF13499">
    <property type="entry name" value="EF-hand_7"/>
    <property type="match status" value="2"/>
</dbReference>
<feature type="domain" description="EF-hand" evidence="6">
    <location>
        <begin position="5"/>
        <end position="40"/>
    </location>
</feature>
<feature type="domain" description="EF-hand" evidence="6">
    <location>
        <begin position="108"/>
        <end position="143"/>
    </location>
</feature>
<comment type="subcellular location">
    <subcellularLocation>
        <location evidence="1">Cytoplasm</location>
    </subcellularLocation>
</comment>
<dbReference type="PANTHER" id="PTHR46212:SF9">
    <property type="entry name" value="PROGRAMMED CELL DEATH PROTEIN 6"/>
    <property type="match status" value="1"/>
</dbReference>